<accession>A0ABX0I447</accession>
<evidence type="ECO:0000256" key="2">
    <source>
        <dbReference type="SAM" id="SignalP"/>
    </source>
</evidence>
<organism evidence="3 4">
    <name type="scientific">Flavobacterium difficile</name>
    <dbReference type="NCBI Taxonomy" id="2709659"/>
    <lineage>
        <taxon>Bacteria</taxon>
        <taxon>Pseudomonadati</taxon>
        <taxon>Bacteroidota</taxon>
        <taxon>Flavobacteriia</taxon>
        <taxon>Flavobacteriales</taxon>
        <taxon>Flavobacteriaceae</taxon>
        <taxon>Flavobacterium</taxon>
    </lineage>
</organism>
<evidence type="ECO:0000313" key="3">
    <source>
        <dbReference type="EMBL" id="NHM00845.1"/>
    </source>
</evidence>
<sequence>MKNVVKKLVVAVALVFSIGISAQERKEKIKNATPEERIAIRTDKLTEELGLDENQKKKVSEILVSQQKENQALREDIKKEKEKVRAEAIEAMKKQQATLKAKMKTVLTEEQFKKWEALQNENKEKIKKVRKAKKEKKDK</sequence>
<evidence type="ECO:0000313" key="4">
    <source>
        <dbReference type="Proteomes" id="UP000800984"/>
    </source>
</evidence>
<dbReference type="RefSeq" id="WP_166075879.1">
    <property type="nucleotide sequence ID" value="NZ_JAAJBT010000001.1"/>
</dbReference>
<name>A0ABX0I447_9FLAO</name>
<feature type="coiled-coil region" evidence="1">
    <location>
        <begin position="56"/>
        <end position="135"/>
    </location>
</feature>
<comment type="caution">
    <text evidence="3">The sequence shown here is derived from an EMBL/GenBank/DDBJ whole genome shotgun (WGS) entry which is preliminary data.</text>
</comment>
<gene>
    <name evidence="3" type="ORF">G4D72_01820</name>
</gene>
<reference evidence="3 4" key="1">
    <citation type="submission" date="2020-02" db="EMBL/GenBank/DDBJ databases">
        <authorList>
            <person name="Chen W.-M."/>
        </authorList>
    </citation>
    <scope>NUCLEOTIDE SEQUENCE [LARGE SCALE GENOMIC DNA]</scope>
    <source>
        <strain evidence="3 4">KDG-16</strain>
    </source>
</reference>
<dbReference type="Proteomes" id="UP000800984">
    <property type="component" value="Unassembled WGS sequence"/>
</dbReference>
<feature type="signal peptide" evidence="2">
    <location>
        <begin position="1"/>
        <end position="22"/>
    </location>
</feature>
<feature type="chain" id="PRO_5046442632" evidence="2">
    <location>
        <begin position="23"/>
        <end position="139"/>
    </location>
</feature>
<dbReference type="EMBL" id="JAAJBT010000001">
    <property type="protein sequence ID" value="NHM00845.1"/>
    <property type="molecule type" value="Genomic_DNA"/>
</dbReference>
<protein>
    <submittedName>
        <fullName evidence="3">Uncharacterized protein</fullName>
    </submittedName>
</protein>
<keyword evidence="4" id="KW-1185">Reference proteome</keyword>
<keyword evidence="2" id="KW-0732">Signal</keyword>
<keyword evidence="1" id="KW-0175">Coiled coil</keyword>
<evidence type="ECO:0000256" key="1">
    <source>
        <dbReference type="SAM" id="Coils"/>
    </source>
</evidence>
<proteinExistence type="predicted"/>